<dbReference type="AlphaFoldDB" id="A0A2V0QGN4"/>
<evidence type="ECO:0000313" key="1">
    <source>
        <dbReference type="EMBL" id="GBH09475.1"/>
    </source>
</evidence>
<organism evidence="1 2">
    <name type="scientific">Pseudomonas syringae pv. actinidiae</name>
    <dbReference type="NCBI Taxonomy" id="103796"/>
    <lineage>
        <taxon>Bacteria</taxon>
        <taxon>Pseudomonadati</taxon>
        <taxon>Pseudomonadota</taxon>
        <taxon>Gammaproteobacteria</taxon>
        <taxon>Pseudomonadales</taxon>
        <taxon>Pseudomonadaceae</taxon>
        <taxon>Pseudomonas</taxon>
        <taxon>Pseudomonas syringae</taxon>
    </lineage>
</organism>
<accession>A0A2V0QGN4</accession>
<dbReference type="Proteomes" id="UP000247480">
    <property type="component" value="Unassembled WGS sequence"/>
</dbReference>
<name>A0A2V0QGN4_PSESF</name>
<sequence length="58" mass="6373">MQIAVKRSRIELQCFVGALQQLDMLRGDGSISLGKLSEKIADSALFIVLQCSNSLFKT</sequence>
<reference evidence="1 2" key="1">
    <citation type="submission" date="2018-04" db="EMBL/GenBank/DDBJ databases">
        <title>Draft genome sequence of Pseudomonas syringae pv. actinidiae biovar 1 strains isolated from kiwifruit in Kagawa prefecture.</title>
        <authorList>
            <person name="Tabuchi M."/>
            <person name="Saito M."/>
            <person name="Fujiwara S."/>
            <person name="Sasa N."/>
            <person name="Akimitsu K."/>
            <person name="Gomi K."/>
            <person name="Konishi-Sugita S."/>
            <person name="Hamano K."/>
            <person name="Kataoka I."/>
        </authorList>
    </citation>
    <scope>NUCLEOTIDE SEQUENCE [LARGE SCALE GENOMIC DNA]</scope>
    <source>
        <strain evidence="1 2">MAFF212206</strain>
    </source>
</reference>
<comment type="caution">
    <text evidence="1">The sequence shown here is derived from an EMBL/GenBank/DDBJ whole genome shotgun (WGS) entry which is preliminary data.</text>
</comment>
<gene>
    <name evidence="1" type="ORF">KPSA1_02871</name>
</gene>
<protein>
    <submittedName>
        <fullName evidence="1">Septal ring factor EnvC</fullName>
    </submittedName>
</protein>
<proteinExistence type="predicted"/>
<dbReference type="EMBL" id="BGJZ01000123">
    <property type="protein sequence ID" value="GBH09475.1"/>
    <property type="molecule type" value="Genomic_DNA"/>
</dbReference>
<evidence type="ECO:0000313" key="2">
    <source>
        <dbReference type="Proteomes" id="UP000247480"/>
    </source>
</evidence>